<organism evidence="2 3">
    <name type="scientific">Wickerhamiella sorbophila</name>
    <dbReference type="NCBI Taxonomy" id="45607"/>
    <lineage>
        <taxon>Eukaryota</taxon>
        <taxon>Fungi</taxon>
        <taxon>Dikarya</taxon>
        <taxon>Ascomycota</taxon>
        <taxon>Saccharomycotina</taxon>
        <taxon>Dipodascomycetes</taxon>
        <taxon>Dipodascales</taxon>
        <taxon>Trichomonascaceae</taxon>
        <taxon>Wickerhamiella</taxon>
    </lineage>
</organism>
<gene>
    <name evidence="2" type="ORF">B9G98_03587</name>
</gene>
<dbReference type="STRING" id="45607.A0A2T0FLW7"/>
<feature type="compositionally biased region" description="Basic residues" evidence="1">
    <location>
        <begin position="225"/>
        <end position="240"/>
    </location>
</feature>
<proteinExistence type="predicted"/>
<sequence>MPFSYGYNPNSNSTWISSQEDMASPGWSLDSVETPAARFEEDGVCAWTQIGDPVARAGGSFTTHPSIAGNQDAGFLASSPWKNTLFDAAKASKEDPVVSGGPSYYSSEIPLQPSQPPFLRHSYSDFATDSDWASPNVDLWHTGDAGYFEHSHLADASPANMSPLSRQSSNDFSSLESPSYRNVFNEEPAHYYETPLSEARSSLQSHLESIDQESDVATPVSAHQHQQRRRRSVRKGRRHSAAGLSATPSGSRRSSVTDKKLVCPLCNKVFQRDLARHLRTHESTARFICPFPRDQCSHKRGQFNRGYDFKKHLLHYHFTFSDAGTARKLRDLNGKLSFQGRCCCGDEHEFDAEEWLDDHITCEPPRCPLLKGRTKEVVLQEAIQRAAHEEKNGRR</sequence>
<evidence type="ECO:0000313" key="2">
    <source>
        <dbReference type="EMBL" id="PRT55967.1"/>
    </source>
</evidence>
<dbReference type="EMBL" id="NDIQ01000022">
    <property type="protein sequence ID" value="PRT55967.1"/>
    <property type="molecule type" value="Genomic_DNA"/>
</dbReference>
<dbReference type="AlphaFoldDB" id="A0A2T0FLW7"/>
<accession>A0A2T0FLW7</accession>
<feature type="region of interest" description="Disordered" evidence="1">
    <location>
        <begin position="196"/>
        <end position="255"/>
    </location>
</feature>
<dbReference type="RefSeq" id="XP_024665912.1">
    <property type="nucleotide sequence ID" value="XM_024810144.1"/>
</dbReference>
<keyword evidence="3" id="KW-1185">Reference proteome</keyword>
<name>A0A2T0FLW7_9ASCO</name>
<dbReference type="Proteomes" id="UP000238350">
    <property type="component" value="Unassembled WGS sequence"/>
</dbReference>
<dbReference type="OrthoDB" id="4091477at2759"/>
<comment type="caution">
    <text evidence="2">The sequence shown here is derived from an EMBL/GenBank/DDBJ whole genome shotgun (WGS) entry which is preliminary data.</text>
</comment>
<evidence type="ECO:0000313" key="3">
    <source>
        <dbReference type="Proteomes" id="UP000238350"/>
    </source>
</evidence>
<evidence type="ECO:0000256" key="1">
    <source>
        <dbReference type="SAM" id="MobiDB-lite"/>
    </source>
</evidence>
<dbReference type="GeneID" id="36517335"/>
<reference evidence="2 3" key="1">
    <citation type="submission" date="2017-04" db="EMBL/GenBank/DDBJ databases">
        <title>Genome sequencing of [Candida] sorbophila.</title>
        <authorList>
            <person name="Ahn J.O."/>
        </authorList>
    </citation>
    <scope>NUCLEOTIDE SEQUENCE [LARGE SCALE GENOMIC DNA]</scope>
    <source>
        <strain evidence="2 3">DS02</strain>
    </source>
</reference>
<protein>
    <submittedName>
        <fullName evidence="2">Transcriptional regulator STP3</fullName>
    </submittedName>
</protein>
<dbReference type="Gene3D" id="3.30.160.60">
    <property type="entry name" value="Classic Zinc Finger"/>
    <property type="match status" value="1"/>
</dbReference>